<evidence type="ECO:0000313" key="1">
    <source>
        <dbReference type="EMBL" id="KAA1010639.1"/>
    </source>
</evidence>
<dbReference type="AlphaFoldDB" id="A0A5B0H698"/>
<name>A0A5B0H698_9BURK</name>
<proteinExistence type="predicted"/>
<dbReference type="EMBL" id="VTUZ01000012">
    <property type="protein sequence ID" value="KAA1010639.1"/>
    <property type="molecule type" value="Genomic_DNA"/>
</dbReference>
<accession>A0A5B0H698</accession>
<dbReference type="Pfam" id="PF13692">
    <property type="entry name" value="Glyco_trans_1_4"/>
    <property type="match status" value="1"/>
</dbReference>
<keyword evidence="2" id="KW-1185">Reference proteome</keyword>
<dbReference type="SUPFAM" id="SSF53756">
    <property type="entry name" value="UDP-Glycosyltransferase/glycogen phosphorylase"/>
    <property type="match status" value="1"/>
</dbReference>
<reference evidence="1 2" key="1">
    <citation type="submission" date="2019-08" db="EMBL/GenBank/DDBJ databases">
        <title>Paraburkholderia sp. DCY113.</title>
        <authorList>
            <person name="Kang J."/>
        </authorList>
    </citation>
    <scope>NUCLEOTIDE SEQUENCE [LARGE SCALE GENOMIC DNA]</scope>
    <source>
        <strain evidence="1 2">DCY113</strain>
    </source>
</reference>
<dbReference type="GO" id="GO:0016740">
    <property type="term" value="F:transferase activity"/>
    <property type="evidence" value="ECO:0007669"/>
    <property type="project" value="UniProtKB-KW"/>
</dbReference>
<sequence length="431" mass="47637">MRKRVLMVMTRDIPRAASNGRERTLRFIREAIGMDADVRELKIRSVFETGTLVSKLRVGLRIVEGVLACKPCALQVAMFASGDGKTRLIEAIEEFKPDVIYFDGIRMVDYAAFVRRRFPSSHIISDLDDLMSRRAHILRTGNFALSVGYLAKSIPTAVVSLINSRLVRNLLLRYEEYALKGHERLAAASSNAVTLVSTTDADALERILPDAMKKRVHVIAPPIDSVKPVTRPAGPVRFVFVGADSQLQNRLAIQYLLASWKQLELRLPLVIYGRMSGQYETVPNVMFAGFAPTLGEVYTPNSIALCPTFLRGGIKSKVLEAISFGCVAVGNDAAYEGLDFEDAALAMDGARLERFLADPDADLNEVMDAAKRFAGFCERNFSLPVFARRWGDLLRPGVYAPKTELNVVAGEGNMSAIAIDVVQRSTHAKQR</sequence>
<gene>
    <name evidence="1" type="ORF">FVF58_20085</name>
</gene>
<evidence type="ECO:0000313" key="2">
    <source>
        <dbReference type="Proteomes" id="UP000325273"/>
    </source>
</evidence>
<comment type="caution">
    <text evidence="1">The sequence shown here is derived from an EMBL/GenBank/DDBJ whole genome shotgun (WGS) entry which is preliminary data.</text>
</comment>
<dbReference type="Proteomes" id="UP000325273">
    <property type="component" value="Unassembled WGS sequence"/>
</dbReference>
<protein>
    <submittedName>
        <fullName evidence="1">Glycosyltransferase</fullName>
    </submittedName>
</protein>
<organism evidence="1 2">
    <name type="scientific">Paraburkholderia panacisoli</name>
    <dbReference type="NCBI Taxonomy" id="2603818"/>
    <lineage>
        <taxon>Bacteria</taxon>
        <taxon>Pseudomonadati</taxon>
        <taxon>Pseudomonadota</taxon>
        <taxon>Betaproteobacteria</taxon>
        <taxon>Burkholderiales</taxon>
        <taxon>Burkholderiaceae</taxon>
        <taxon>Paraburkholderia</taxon>
    </lineage>
</organism>
<keyword evidence="1" id="KW-0808">Transferase</keyword>